<reference evidence="1" key="1">
    <citation type="submission" date="2015-07" db="EMBL/GenBank/DDBJ databases">
        <title>Adaptation to a free-living lifestyle via gene acquisitions in the diplomonad Trepomonas sp. PC1.</title>
        <authorList>
            <person name="Xu F."/>
            <person name="Jerlstrom-Hultqvist J."/>
            <person name="Kolisko M."/>
            <person name="Simpson A.G.B."/>
            <person name="Roger A.J."/>
            <person name="Svard S.G."/>
            <person name="Andersson J.O."/>
        </authorList>
    </citation>
    <scope>NUCLEOTIDE SEQUENCE</scope>
    <source>
        <strain evidence="1">PC1</strain>
    </source>
</reference>
<accession>A0A146K0X8</accession>
<name>A0A146K0X8_9EUKA</name>
<dbReference type="EMBL" id="GDID01007162">
    <property type="protein sequence ID" value="JAP89444.1"/>
    <property type="molecule type" value="Transcribed_RNA"/>
</dbReference>
<protein>
    <submittedName>
        <fullName evidence="1">Uncharacterized protein</fullName>
    </submittedName>
</protein>
<sequence length="360" mass="41563">MHQPAYDNPLETIEDVNKQVAGTEAHIKKYLINQKMRNAARQLRTEATGNLVFLRDTKMPQTDRYTPFQILSTMGEPERRQFGKEIFERVINYLRILAAEELFPNGVLAEQVIIHIEGNVIGSIQLVPKYYSTQPQPMHQIQQLMEFLYQQVALPSSQKTVEFYFPHNSGVQGSVDIESSAKIIDTIDGINLIDDPNKFFICDGKVLSNQLIFQSKQKLYQPEGSPELWIMLARFCNEHEAIQHLDLLPSWLNVFVRYTNETPLPEFFLNLCSAAKPLQTLRIVLGMYPEKINVNRQDMPKEIQTVIDQPDFPIWQAARLEQLFFLSFEFTVSDLDDGHGVYVHCPTKPEAIIKMLLKYE</sequence>
<proteinExistence type="predicted"/>
<dbReference type="AlphaFoldDB" id="A0A146K0X8"/>
<gene>
    <name evidence="1" type="ORF">TPC1_31061</name>
</gene>
<organism evidence="1">
    <name type="scientific">Trepomonas sp. PC1</name>
    <dbReference type="NCBI Taxonomy" id="1076344"/>
    <lineage>
        <taxon>Eukaryota</taxon>
        <taxon>Metamonada</taxon>
        <taxon>Diplomonadida</taxon>
        <taxon>Hexamitidae</taxon>
        <taxon>Hexamitinae</taxon>
        <taxon>Trepomonas</taxon>
    </lineage>
</organism>
<evidence type="ECO:0000313" key="1">
    <source>
        <dbReference type="EMBL" id="JAP89444.1"/>
    </source>
</evidence>